<comment type="caution">
    <text evidence="2">The sequence shown here is derived from an EMBL/GenBank/DDBJ whole genome shotgun (WGS) entry which is preliminary data.</text>
</comment>
<keyword evidence="3" id="KW-1185">Reference proteome</keyword>
<dbReference type="GeneID" id="66082042"/>
<dbReference type="KEGG" id="more:E1B28_012967"/>
<protein>
    <submittedName>
        <fullName evidence="2">Uncharacterized protein</fullName>
    </submittedName>
</protein>
<evidence type="ECO:0000313" key="2">
    <source>
        <dbReference type="EMBL" id="KAG7086989.1"/>
    </source>
</evidence>
<organism evidence="2 3">
    <name type="scientific">Marasmius oreades</name>
    <name type="common">fairy-ring Marasmius</name>
    <dbReference type="NCBI Taxonomy" id="181124"/>
    <lineage>
        <taxon>Eukaryota</taxon>
        <taxon>Fungi</taxon>
        <taxon>Dikarya</taxon>
        <taxon>Basidiomycota</taxon>
        <taxon>Agaricomycotina</taxon>
        <taxon>Agaricomycetes</taxon>
        <taxon>Agaricomycetidae</taxon>
        <taxon>Agaricales</taxon>
        <taxon>Marasmiineae</taxon>
        <taxon>Marasmiaceae</taxon>
        <taxon>Marasmius</taxon>
    </lineage>
</organism>
<proteinExistence type="predicted"/>
<name>A0A9P7UPE9_9AGAR</name>
<feature type="signal peptide" evidence="1">
    <location>
        <begin position="1"/>
        <end position="21"/>
    </location>
</feature>
<evidence type="ECO:0000313" key="3">
    <source>
        <dbReference type="Proteomes" id="UP001049176"/>
    </source>
</evidence>
<gene>
    <name evidence="2" type="ORF">E1B28_012967</name>
</gene>
<accession>A0A9P7UPE9</accession>
<feature type="chain" id="PRO_5040310121" evidence="1">
    <location>
        <begin position="22"/>
        <end position="42"/>
    </location>
</feature>
<dbReference type="AlphaFoldDB" id="A0A9P7UPE9"/>
<dbReference type="RefSeq" id="XP_043003460.1">
    <property type="nucleotide sequence ID" value="XM_043158117.1"/>
</dbReference>
<sequence length="42" mass="4585">MQFKVSTFLVVIASVMMLTVAQPVESAPEAPEAPTEDYAVTW</sequence>
<reference evidence="2" key="1">
    <citation type="journal article" date="2021" name="Genome Biol. Evol.">
        <title>The assembled and annotated genome of the fairy-ring fungus Marasmius oreades.</title>
        <authorList>
            <person name="Hiltunen M."/>
            <person name="Ament-Velasquez S.L."/>
            <person name="Johannesson H."/>
        </authorList>
    </citation>
    <scope>NUCLEOTIDE SEQUENCE</scope>
    <source>
        <strain evidence="2">03SP1</strain>
    </source>
</reference>
<dbReference type="Proteomes" id="UP001049176">
    <property type="component" value="Chromosome 9"/>
</dbReference>
<dbReference type="EMBL" id="CM032189">
    <property type="protein sequence ID" value="KAG7086989.1"/>
    <property type="molecule type" value="Genomic_DNA"/>
</dbReference>
<keyword evidence="1" id="KW-0732">Signal</keyword>
<evidence type="ECO:0000256" key="1">
    <source>
        <dbReference type="SAM" id="SignalP"/>
    </source>
</evidence>